<dbReference type="InterPro" id="IPR036365">
    <property type="entry name" value="PGBD-like_sf"/>
</dbReference>
<dbReference type="EMBL" id="CP049863">
    <property type="protein sequence ID" value="QIK61974.1"/>
    <property type="molecule type" value="Genomic_DNA"/>
</dbReference>
<dbReference type="PANTHER" id="PTHR30469">
    <property type="entry name" value="MULTIDRUG RESISTANCE PROTEIN MDTA"/>
    <property type="match status" value="1"/>
</dbReference>
<evidence type="ECO:0000313" key="4">
    <source>
        <dbReference type="EMBL" id="QIK61974.1"/>
    </source>
</evidence>
<feature type="region of interest" description="Disordered" evidence="1">
    <location>
        <begin position="248"/>
        <end position="276"/>
    </location>
</feature>
<keyword evidence="5" id="KW-1185">Reference proteome</keyword>
<dbReference type="PANTHER" id="PTHR30469:SF15">
    <property type="entry name" value="HLYD FAMILY OF SECRETION PROTEINS"/>
    <property type="match status" value="1"/>
</dbReference>
<dbReference type="AlphaFoldDB" id="A0A6G7XBK1"/>
<dbReference type="Proteomes" id="UP000502677">
    <property type="component" value="Chromosome"/>
</dbReference>
<dbReference type="Gene3D" id="2.40.420.20">
    <property type="match status" value="1"/>
</dbReference>
<proteinExistence type="predicted"/>
<dbReference type="InterPro" id="IPR036366">
    <property type="entry name" value="PGBDSf"/>
</dbReference>
<evidence type="ECO:0000256" key="1">
    <source>
        <dbReference type="SAM" id="MobiDB-lite"/>
    </source>
</evidence>
<organism evidence="4 5">
    <name type="scientific">Leucobacter viscericola</name>
    <dbReference type="NCBI Taxonomy" id="2714935"/>
    <lineage>
        <taxon>Bacteria</taxon>
        <taxon>Bacillati</taxon>
        <taxon>Actinomycetota</taxon>
        <taxon>Actinomycetes</taxon>
        <taxon>Micrococcales</taxon>
        <taxon>Microbacteriaceae</taxon>
        <taxon>Leucobacter</taxon>
    </lineage>
</organism>
<dbReference type="GO" id="GO:0015562">
    <property type="term" value="F:efflux transmembrane transporter activity"/>
    <property type="evidence" value="ECO:0007669"/>
    <property type="project" value="TreeGrafter"/>
</dbReference>
<accession>A0A6G7XBK1</accession>
<dbReference type="SUPFAM" id="SSF47090">
    <property type="entry name" value="PGBD-like"/>
    <property type="match status" value="1"/>
</dbReference>
<evidence type="ECO:0000256" key="2">
    <source>
        <dbReference type="SAM" id="Phobius"/>
    </source>
</evidence>
<dbReference type="RefSeq" id="WP_166287713.1">
    <property type="nucleotide sequence ID" value="NZ_CP049863.1"/>
</dbReference>
<feature type="transmembrane region" description="Helical" evidence="2">
    <location>
        <begin position="20"/>
        <end position="41"/>
    </location>
</feature>
<feature type="domain" description="Peptidoglycan binding-like" evidence="3">
    <location>
        <begin position="135"/>
        <end position="183"/>
    </location>
</feature>
<evidence type="ECO:0000259" key="3">
    <source>
        <dbReference type="Pfam" id="PF01471"/>
    </source>
</evidence>
<evidence type="ECO:0000313" key="5">
    <source>
        <dbReference type="Proteomes" id="UP000502677"/>
    </source>
</evidence>
<dbReference type="GO" id="GO:1990281">
    <property type="term" value="C:efflux pump complex"/>
    <property type="evidence" value="ECO:0007669"/>
    <property type="project" value="TreeGrafter"/>
</dbReference>
<dbReference type="Gene3D" id="1.10.101.10">
    <property type="entry name" value="PGBD-like superfamily/PGBD"/>
    <property type="match status" value="1"/>
</dbReference>
<keyword evidence="2" id="KW-0812">Transmembrane</keyword>
<reference evidence="4 5" key="1">
    <citation type="submission" date="2020-03" db="EMBL/GenBank/DDBJ databases">
        <title>Leucobacter sp. nov., isolated from beetles.</title>
        <authorList>
            <person name="Hyun D.-W."/>
            <person name="Bae J.-W."/>
        </authorList>
    </citation>
    <scope>NUCLEOTIDE SEQUENCE [LARGE SCALE GENOMIC DNA]</scope>
    <source>
        <strain evidence="4 5">HDW9C</strain>
    </source>
</reference>
<dbReference type="Pfam" id="PF01471">
    <property type="entry name" value="PG_binding_1"/>
    <property type="match status" value="1"/>
</dbReference>
<dbReference type="InterPro" id="IPR002477">
    <property type="entry name" value="Peptidoglycan-bd-like"/>
</dbReference>
<gene>
    <name evidence="4" type="ORF">G7068_01185</name>
</gene>
<sequence length="370" mass="39079">MSGIVVSADAPQKRARRRWLLVISGTAIVLALAGGMSWVTLSSVPVEGRSEKMPQRNTVKVIRGDLVEQTLISGTLSYIGEQKIEGPAGILTSHPAPGAIVHQGETLFAVDNVPVILLIGELPQWRSFAIEMEPGPDVIQLETALRDLGFFWSEPDEYFDADTRYGIRLWQEANDREVTGEIGLGEVVFSPGPLRIASVLLPSGSATGPGVSVISATSIQKAVSVEVKLAQQQLAVLDSKVEVELPGGKRTGGTVTAVDPPREQETNNPSDGEAPTIIPVSITLDQPDEAEGFDKATVRVFFTSETKPDVLSVPVSALLALRGGGTGVEIVRSNGTTKQVPVETGLFAGGMVEVSGDEIAEGTTVVVPEA</sequence>
<dbReference type="KEGG" id="lvi:G7068_01185"/>
<protein>
    <submittedName>
        <fullName evidence="4">Efflux RND transporter periplasmic adaptor subunit</fullName>
    </submittedName>
</protein>
<keyword evidence="2" id="KW-0472">Membrane</keyword>
<keyword evidence="2" id="KW-1133">Transmembrane helix</keyword>
<name>A0A6G7XBK1_9MICO</name>